<feature type="domain" description="C2H2-type" evidence="4">
    <location>
        <begin position="803"/>
        <end position="836"/>
    </location>
</feature>
<evidence type="ECO:0000313" key="6">
    <source>
        <dbReference type="Proteomes" id="UP000703269"/>
    </source>
</evidence>
<reference evidence="5 6" key="1">
    <citation type="submission" date="2021-08" db="EMBL/GenBank/DDBJ databases">
        <title>Draft Genome Sequence of Phanerochaete sordida strain YK-624.</title>
        <authorList>
            <person name="Mori T."/>
            <person name="Dohra H."/>
            <person name="Suzuki T."/>
            <person name="Kawagishi H."/>
            <person name="Hirai H."/>
        </authorList>
    </citation>
    <scope>NUCLEOTIDE SEQUENCE [LARGE SCALE GENOMIC DNA]</scope>
    <source>
        <strain evidence="5 6">YK-624</strain>
    </source>
</reference>
<dbReference type="Proteomes" id="UP000703269">
    <property type="component" value="Unassembled WGS sequence"/>
</dbReference>
<evidence type="ECO:0000256" key="1">
    <source>
        <dbReference type="PROSITE-ProRule" id="PRU00042"/>
    </source>
</evidence>
<dbReference type="PANTHER" id="PTHR23159">
    <property type="entry name" value="CENTROSOMAL PROTEIN 2"/>
    <property type="match status" value="1"/>
</dbReference>
<feature type="compositionally biased region" description="Low complexity" evidence="3">
    <location>
        <begin position="100"/>
        <end position="109"/>
    </location>
</feature>
<dbReference type="EMBL" id="BPQB01000067">
    <property type="protein sequence ID" value="GJE97063.1"/>
    <property type="molecule type" value="Genomic_DNA"/>
</dbReference>
<feature type="compositionally biased region" description="Polar residues" evidence="3">
    <location>
        <begin position="334"/>
        <end position="343"/>
    </location>
</feature>
<dbReference type="GO" id="GO:0008270">
    <property type="term" value="F:zinc ion binding"/>
    <property type="evidence" value="ECO:0007669"/>
    <property type="project" value="UniProtKB-KW"/>
</dbReference>
<name>A0A9P3LJ98_9APHY</name>
<dbReference type="PANTHER" id="PTHR23159:SF60">
    <property type="entry name" value="SPINDLE ASSEMBLY ABNORMAL PROTEIN 4"/>
    <property type="match status" value="1"/>
</dbReference>
<proteinExistence type="predicted"/>
<feature type="compositionally biased region" description="Polar residues" evidence="3">
    <location>
        <begin position="507"/>
        <end position="516"/>
    </location>
</feature>
<feature type="region of interest" description="Disordered" evidence="3">
    <location>
        <begin position="88"/>
        <end position="411"/>
    </location>
</feature>
<feature type="region of interest" description="Disordered" evidence="3">
    <location>
        <begin position="441"/>
        <end position="516"/>
    </location>
</feature>
<keyword evidence="2" id="KW-0175">Coiled coil</keyword>
<feature type="region of interest" description="Disordered" evidence="3">
    <location>
        <begin position="743"/>
        <end position="762"/>
    </location>
</feature>
<keyword evidence="1" id="KW-0862">Zinc</keyword>
<feature type="coiled-coil region" evidence="2">
    <location>
        <begin position="516"/>
        <end position="689"/>
    </location>
</feature>
<feature type="compositionally biased region" description="Polar residues" evidence="3">
    <location>
        <begin position="280"/>
        <end position="296"/>
    </location>
</feature>
<feature type="compositionally biased region" description="Acidic residues" evidence="3">
    <location>
        <begin position="1"/>
        <end position="14"/>
    </location>
</feature>
<dbReference type="PROSITE" id="PS50157">
    <property type="entry name" value="ZINC_FINGER_C2H2_2"/>
    <property type="match status" value="1"/>
</dbReference>
<dbReference type="Gene3D" id="1.10.287.1490">
    <property type="match status" value="1"/>
</dbReference>
<comment type="caution">
    <text evidence="5">The sequence shown here is derived from an EMBL/GenBank/DDBJ whole genome shotgun (WGS) entry which is preliminary data.</text>
</comment>
<gene>
    <name evidence="5" type="ORF">PsYK624_132730</name>
</gene>
<evidence type="ECO:0000259" key="4">
    <source>
        <dbReference type="PROSITE" id="PS50157"/>
    </source>
</evidence>
<dbReference type="AlphaFoldDB" id="A0A9P3LJ98"/>
<feature type="compositionally biased region" description="Basic and acidic residues" evidence="3">
    <location>
        <begin position="470"/>
        <end position="480"/>
    </location>
</feature>
<organism evidence="5 6">
    <name type="scientific">Phanerochaete sordida</name>
    <dbReference type="NCBI Taxonomy" id="48140"/>
    <lineage>
        <taxon>Eukaryota</taxon>
        <taxon>Fungi</taxon>
        <taxon>Dikarya</taxon>
        <taxon>Basidiomycota</taxon>
        <taxon>Agaricomycotina</taxon>
        <taxon>Agaricomycetes</taxon>
        <taxon>Polyporales</taxon>
        <taxon>Phanerochaetaceae</taxon>
        <taxon>Phanerochaete</taxon>
    </lineage>
</organism>
<feature type="compositionally biased region" description="Basic and acidic residues" evidence="3">
    <location>
        <begin position="317"/>
        <end position="328"/>
    </location>
</feature>
<dbReference type="OrthoDB" id="3647690at2759"/>
<evidence type="ECO:0000256" key="3">
    <source>
        <dbReference type="SAM" id="MobiDB-lite"/>
    </source>
</evidence>
<feature type="compositionally biased region" description="Basic residues" evidence="3">
    <location>
        <begin position="201"/>
        <end position="211"/>
    </location>
</feature>
<feature type="compositionally biased region" description="Basic and acidic residues" evidence="3">
    <location>
        <begin position="489"/>
        <end position="499"/>
    </location>
</feature>
<evidence type="ECO:0000313" key="5">
    <source>
        <dbReference type="EMBL" id="GJE97063.1"/>
    </source>
</evidence>
<feature type="compositionally biased region" description="Low complexity" evidence="3">
    <location>
        <begin position="454"/>
        <end position="467"/>
    </location>
</feature>
<accession>A0A9P3LJ98</accession>
<sequence length="836" mass="92914">MSDGDDDRDGDVEASQETTDSEHKFVAQPNDEQVLWEVIEITNERKNQYQVRWAGVDPKTKKPWPLDWVAKKDVTPDLVKTWKRVKALKESKSGRRATKASSSSISVASFKGKQDVVDVSDDEYASGRTRKTRASTTNRQSSAQKRKPGPSRVTLSSSPGTAIVKSPKTAVKRKRDSNEVQDAVVPAASPAQTEPGSPKTRPARKRRKVSSRRSAVYISAGSPSPSPQGKVAEKATEDGDEDMDPNVVDLPPAESDVEPDLSLSLDHLDFNPFAQEDAAGNSTSEAEVPETQSQPEVEQADGAFVPEPFDPPPAYASHDELERLDLNRTRAASKHSSLYSPRPSSIKGPSKSTKHKPGAAVKGREKVLGPVPRLSPSDFRPYLDPPLSPIEQFDSPIKPRGPARNGTRAALPARKLSAQKIHHDIDLTVADQLEAEFVDYTGGNGAHAESPLTQASAQSQRSRPQSPVRFTEHRKDDSHADSAASLRESPSHSVREEPSQRILVPDSQPNVQSQQVQELRALVEEFRQRVASYEGTTTKLSTERDASAAENTRLRAELTALRAEHTACVPTERFDALRTDYDRAQEKCASLEKDAADVKKAAEEWRQPLQDRLLQAQKDAERWRERYEAAREKVADSEAEARRKTAAHSELEEKAAGLEAQALALQARINVLETQLSAVRSEKVSLEQTVADMRIDSGKEDREDPDEELDPTAARNIWLEERVKGLLEQADRLQSELVRHAEREEDLEKENARLRDELEDEQEDARALEADLDQLRKQYAELETHSGLPNLFTSSQGSQIDAWACIHRFGPGQECLKTFSSREELREHYIAVHVPK</sequence>
<feature type="compositionally biased region" description="Polar residues" evidence="3">
    <location>
        <begin position="134"/>
        <end position="143"/>
    </location>
</feature>
<evidence type="ECO:0000256" key="2">
    <source>
        <dbReference type="SAM" id="Coils"/>
    </source>
</evidence>
<keyword evidence="1" id="KW-0479">Metal-binding</keyword>
<keyword evidence="1" id="KW-0863">Zinc-finger</keyword>
<protein>
    <recommendedName>
        <fullName evidence="4">C2H2-type domain-containing protein</fullName>
    </recommendedName>
</protein>
<dbReference type="InterPro" id="IPR013087">
    <property type="entry name" value="Znf_C2H2_type"/>
</dbReference>
<keyword evidence="6" id="KW-1185">Reference proteome</keyword>
<feature type="region of interest" description="Disordered" evidence="3">
    <location>
        <begin position="1"/>
        <end position="29"/>
    </location>
</feature>